<proteinExistence type="predicted"/>
<evidence type="ECO:0000313" key="2">
    <source>
        <dbReference type="Proteomes" id="UP000193067"/>
    </source>
</evidence>
<protein>
    <submittedName>
        <fullName evidence="1">Uncharacterized protein</fullName>
    </submittedName>
</protein>
<dbReference type="Proteomes" id="UP000193067">
    <property type="component" value="Unassembled WGS sequence"/>
</dbReference>
<reference evidence="1 2" key="1">
    <citation type="journal article" date="2015" name="Biotechnol. Biofuels">
        <title>Enhanced degradation of softwood versus hardwood by the white-rot fungus Pycnoporus coccineus.</title>
        <authorList>
            <person name="Couturier M."/>
            <person name="Navarro D."/>
            <person name="Chevret D."/>
            <person name="Henrissat B."/>
            <person name="Piumi F."/>
            <person name="Ruiz-Duenas F.J."/>
            <person name="Martinez A.T."/>
            <person name="Grigoriev I.V."/>
            <person name="Riley R."/>
            <person name="Lipzen A."/>
            <person name="Berrin J.G."/>
            <person name="Master E.R."/>
            <person name="Rosso M.N."/>
        </authorList>
    </citation>
    <scope>NUCLEOTIDE SEQUENCE [LARGE SCALE GENOMIC DNA]</scope>
    <source>
        <strain evidence="1 2">BRFM310</strain>
    </source>
</reference>
<gene>
    <name evidence="1" type="ORF">PYCCODRAFT_823548</name>
</gene>
<dbReference type="EMBL" id="KZ084126">
    <property type="protein sequence ID" value="OSC99646.1"/>
    <property type="molecule type" value="Genomic_DNA"/>
</dbReference>
<organism evidence="1 2">
    <name type="scientific">Trametes coccinea (strain BRFM310)</name>
    <name type="common">Pycnoporus coccineus</name>
    <dbReference type="NCBI Taxonomy" id="1353009"/>
    <lineage>
        <taxon>Eukaryota</taxon>
        <taxon>Fungi</taxon>
        <taxon>Dikarya</taxon>
        <taxon>Basidiomycota</taxon>
        <taxon>Agaricomycotina</taxon>
        <taxon>Agaricomycetes</taxon>
        <taxon>Polyporales</taxon>
        <taxon>Polyporaceae</taxon>
        <taxon>Trametes</taxon>
    </lineage>
</organism>
<evidence type="ECO:0000313" key="1">
    <source>
        <dbReference type="EMBL" id="OSC99646.1"/>
    </source>
</evidence>
<accession>A0A1Y2IEX8</accession>
<dbReference type="AlphaFoldDB" id="A0A1Y2IEX8"/>
<sequence>MVRIGTTEPCRFWIFFCADADRWQHPEQGEIGRRFTTLSSSWCPPGGSVNAASSRLRRLLPRRVPPAPSDRCRTLSRAPSLWSTPRCTLSLSRCRKAGPCRIRALRMRLDRGVRHASVRCKADHPYAQDTCRSAPRADVNTGLHQPDISMQTAARERLHRTRLPRMTVRWPRRRLIPRGPGARCVHPRTEGALWRVMQYV</sequence>
<keyword evidence="2" id="KW-1185">Reference proteome</keyword>
<name>A0A1Y2IEX8_TRAC3</name>